<accession>A0A2N4U0W5</accession>
<dbReference type="Pfam" id="PF07729">
    <property type="entry name" value="FCD"/>
    <property type="match status" value="1"/>
</dbReference>
<evidence type="ECO:0000313" key="6">
    <source>
        <dbReference type="EMBL" id="PLC48637.1"/>
    </source>
</evidence>
<dbReference type="GO" id="GO:0003700">
    <property type="term" value="F:DNA-binding transcription factor activity"/>
    <property type="evidence" value="ECO:0007669"/>
    <property type="project" value="InterPro"/>
</dbReference>
<protein>
    <recommendedName>
        <fullName evidence="5">HTH gntR-type domain-containing protein</fullName>
    </recommendedName>
</protein>
<evidence type="ECO:0000256" key="2">
    <source>
        <dbReference type="ARBA" id="ARBA00023125"/>
    </source>
</evidence>
<dbReference type="InterPro" id="IPR036390">
    <property type="entry name" value="WH_DNA-bd_sf"/>
</dbReference>
<evidence type="ECO:0000256" key="4">
    <source>
        <dbReference type="SAM" id="MobiDB-lite"/>
    </source>
</evidence>
<dbReference type="SUPFAM" id="SSF46785">
    <property type="entry name" value="Winged helix' DNA-binding domain"/>
    <property type="match status" value="1"/>
</dbReference>
<dbReference type="SMART" id="SM00895">
    <property type="entry name" value="FCD"/>
    <property type="match status" value="1"/>
</dbReference>
<evidence type="ECO:0000313" key="7">
    <source>
        <dbReference type="Proteomes" id="UP000234190"/>
    </source>
</evidence>
<feature type="region of interest" description="Disordered" evidence="4">
    <location>
        <begin position="1"/>
        <end position="23"/>
    </location>
</feature>
<dbReference type="AlphaFoldDB" id="A0A2N4U0W5"/>
<sequence>MRNMPHHNAHTRDDGEQLSTGSSLSSTLTSQIYERLRDDIVLCRLVPGQKLGLDLLKERYQVGMTPLREALYRLSASNLITLEDRKGFRVAPVSPEHLSEVIELRQIVEIALLTNAFQHATVEWESQIVAAFHRLLRIADFKFNPGPYDRGWEIAHREFHYTLLSTARLPMLTQFHIAMWDHSSRYRNLAFAGKKMPEHVFDGHKQLMDAVVSRDAELACMLLRRHITLATAHIMDNVFPTK</sequence>
<dbReference type="EMBL" id="PDNW01000017">
    <property type="protein sequence ID" value="PLC48637.1"/>
    <property type="molecule type" value="Genomic_DNA"/>
</dbReference>
<dbReference type="Gene3D" id="1.10.10.10">
    <property type="entry name" value="Winged helix-like DNA-binding domain superfamily/Winged helix DNA-binding domain"/>
    <property type="match status" value="1"/>
</dbReference>
<dbReference type="InterPro" id="IPR036388">
    <property type="entry name" value="WH-like_DNA-bd_sf"/>
</dbReference>
<dbReference type="InterPro" id="IPR000524">
    <property type="entry name" value="Tscrpt_reg_HTH_GntR"/>
</dbReference>
<evidence type="ECO:0000256" key="1">
    <source>
        <dbReference type="ARBA" id="ARBA00023015"/>
    </source>
</evidence>
<dbReference type="SUPFAM" id="SSF48008">
    <property type="entry name" value="GntR ligand-binding domain-like"/>
    <property type="match status" value="1"/>
</dbReference>
<dbReference type="Proteomes" id="UP000234190">
    <property type="component" value="Unassembled WGS sequence"/>
</dbReference>
<evidence type="ECO:0000259" key="5">
    <source>
        <dbReference type="PROSITE" id="PS50949"/>
    </source>
</evidence>
<dbReference type="InterPro" id="IPR008920">
    <property type="entry name" value="TF_FadR/GntR_C"/>
</dbReference>
<dbReference type="PROSITE" id="PS50949">
    <property type="entry name" value="HTH_GNTR"/>
    <property type="match status" value="1"/>
</dbReference>
<keyword evidence="2" id="KW-0238">DNA-binding</keyword>
<organism evidence="6 7">
    <name type="scientific">Pollutimonas subterranea</name>
    <dbReference type="NCBI Taxonomy" id="2045210"/>
    <lineage>
        <taxon>Bacteria</taxon>
        <taxon>Pseudomonadati</taxon>
        <taxon>Pseudomonadota</taxon>
        <taxon>Betaproteobacteria</taxon>
        <taxon>Burkholderiales</taxon>
        <taxon>Alcaligenaceae</taxon>
        <taxon>Pollutimonas</taxon>
    </lineage>
</organism>
<dbReference type="GO" id="GO:0003677">
    <property type="term" value="F:DNA binding"/>
    <property type="evidence" value="ECO:0007669"/>
    <property type="project" value="UniProtKB-KW"/>
</dbReference>
<reference evidence="6 7" key="1">
    <citation type="submission" date="2017-10" db="EMBL/GenBank/DDBJ databases">
        <title>Two draft genome sequences of Pusillimonas sp. strains isolated from a nitrate- and radionuclide-contaminated groundwater in Russia.</title>
        <authorList>
            <person name="Grouzdev D.S."/>
            <person name="Tourova T.P."/>
            <person name="Goeva M.A."/>
            <person name="Babich T.L."/>
            <person name="Sokolova D.S."/>
            <person name="Abdullin R."/>
            <person name="Poltaraus A.B."/>
            <person name="Toshchakov S.V."/>
            <person name="Nazina T.N."/>
        </authorList>
    </citation>
    <scope>NUCLEOTIDE SEQUENCE [LARGE SCALE GENOMIC DNA]</scope>
    <source>
        <strain evidence="6 7">JR1/69-3-13</strain>
    </source>
</reference>
<comment type="caution">
    <text evidence="6">The sequence shown here is derived from an EMBL/GenBank/DDBJ whole genome shotgun (WGS) entry which is preliminary data.</text>
</comment>
<evidence type="ECO:0000256" key="3">
    <source>
        <dbReference type="ARBA" id="ARBA00023163"/>
    </source>
</evidence>
<proteinExistence type="predicted"/>
<gene>
    <name evidence="6" type="ORF">CR159_16755</name>
</gene>
<dbReference type="InterPro" id="IPR011711">
    <property type="entry name" value="GntR_C"/>
</dbReference>
<dbReference type="PANTHER" id="PTHR43537:SF20">
    <property type="entry name" value="HTH-TYPE TRANSCRIPTIONAL REPRESSOR GLAR"/>
    <property type="match status" value="1"/>
</dbReference>
<dbReference type="SMART" id="SM00345">
    <property type="entry name" value="HTH_GNTR"/>
    <property type="match status" value="1"/>
</dbReference>
<keyword evidence="7" id="KW-1185">Reference proteome</keyword>
<dbReference type="PANTHER" id="PTHR43537">
    <property type="entry name" value="TRANSCRIPTIONAL REGULATOR, GNTR FAMILY"/>
    <property type="match status" value="1"/>
</dbReference>
<feature type="domain" description="HTH gntR-type" evidence="5">
    <location>
        <begin position="26"/>
        <end position="93"/>
    </location>
</feature>
<dbReference type="Pfam" id="PF00392">
    <property type="entry name" value="GntR"/>
    <property type="match status" value="1"/>
</dbReference>
<keyword evidence="1" id="KW-0805">Transcription regulation</keyword>
<name>A0A2N4U0W5_9BURK</name>
<dbReference type="Gene3D" id="1.20.120.530">
    <property type="entry name" value="GntR ligand-binding domain-like"/>
    <property type="match status" value="1"/>
</dbReference>
<keyword evidence="3" id="KW-0804">Transcription</keyword>